<dbReference type="InterPro" id="IPR008545">
    <property type="entry name" value="Web"/>
</dbReference>
<feature type="compositionally biased region" description="Polar residues" evidence="4">
    <location>
        <begin position="777"/>
        <end position="792"/>
    </location>
</feature>
<dbReference type="OrthoDB" id="673185at2759"/>
<evidence type="ECO:0000256" key="2">
    <source>
        <dbReference type="ARBA" id="ARBA00023054"/>
    </source>
</evidence>
<dbReference type="Proteomes" id="UP000655225">
    <property type="component" value="Unassembled WGS sequence"/>
</dbReference>
<evidence type="ECO:0000256" key="4">
    <source>
        <dbReference type="SAM" id="MobiDB-lite"/>
    </source>
</evidence>
<dbReference type="GO" id="GO:0009903">
    <property type="term" value="P:chloroplast avoidance movement"/>
    <property type="evidence" value="ECO:0007669"/>
    <property type="project" value="TreeGrafter"/>
</dbReference>
<feature type="coiled-coil region" evidence="3">
    <location>
        <begin position="510"/>
        <end position="628"/>
    </location>
</feature>
<name>A0A835D0B7_TETSI</name>
<keyword evidence="6" id="KW-1185">Reference proteome</keyword>
<feature type="coiled-coil region" evidence="3">
    <location>
        <begin position="283"/>
        <end position="362"/>
    </location>
</feature>
<evidence type="ECO:0000256" key="1">
    <source>
        <dbReference type="ARBA" id="ARBA00005485"/>
    </source>
</evidence>
<dbReference type="AlphaFoldDB" id="A0A835D0B7"/>
<feature type="coiled-coil region" evidence="3">
    <location>
        <begin position="416"/>
        <end position="457"/>
    </location>
</feature>
<dbReference type="GO" id="GO:0005829">
    <property type="term" value="C:cytosol"/>
    <property type="evidence" value="ECO:0007669"/>
    <property type="project" value="TreeGrafter"/>
</dbReference>
<comment type="caution">
    <text evidence="5">The sequence shown here is derived from an EMBL/GenBank/DDBJ whole genome shotgun (WGS) entry which is preliminary data.</text>
</comment>
<keyword evidence="2 3" id="KW-0175">Coiled coil</keyword>
<organism evidence="5 6">
    <name type="scientific">Tetracentron sinense</name>
    <name type="common">Spur-leaf</name>
    <dbReference type="NCBI Taxonomy" id="13715"/>
    <lineage>
        <taxon>Eukaryota</taxon>
        <taxon>Viridiplantae</taxon>
        <taxon>Streptophyta</taxon>
        <taxon>Embryophyta</taxon>
        <taxon>Tracheophyta</taxon>
        <taxon>Spermatophyta</taxon>
        <taxon>Magnoliopsida</taxon>
        <taxon>Trochodendrales</taxon>
        <taxon>Trochodendraceae</taxon>
        <taxon>Tetracentron</taxon>
    </lineage>
</organism>
<dbReference type="PANTHER" id="PTHR32054:SF17">
    <property type="entry name" value="EXPRESSED PROTEIN"/>
    <property type="match status" value="1"/>
</dbReference>
<dbReference type="GO" id="GO:0009904">
    <property type="term" value="P:chloroplast accumulation movement"/>
    <property type="evidence" value="ECO:0007669"/>
    <property type="project" value="TreeGrafter"/>
</dbReference>
<accession>A0A835D0B7</accession>
<reference evidence="5 6" key="1">
    <citation type="submission" date="2020-04" db="EMBL/GenBank/DDBJ databases">
        <title>Plant Genome Project.</title>
        <authorList>
            <person name="Zhang R.-G."/>
        </authorList>
    </citation>
    <scope>NUCLEOTIDE SEQUENCE [LARGE SCALE GENOMIC DNA]</scope>
    <source>
        <strain evidence="5">YNK0</strain>
        <tissue evidence="5">Leaf</tissue>
    </source>
</reference>
<feature type="region of interest" description="Disordered" evidence="4">
    <location>
        <begin position="760"/>
        <end position="802"/>
    </location>
</feature>
<comment type="similarity">
    <text evidence="1">Belongs to the WEB family.</text>
</comment>
<evidence type="ECO:0000313" key="6">
    <source>
        <dbReference type="Proteomes" id="UP000655225"/>
    </source>
</evidence>
<dbReference type="Pfam" id="PF05701">
    <property type="entry name" value="WEMBL"/>
    <property type="match status" value="1"/>
</dbReference>
<sequence length="802" mass="90021">MVFDPAEDDVDPLNCEDLEGLLSPPPLLGLLNFPVFAPELELPEWFWSGLALARPNPIPQEPNPIPQEQMGTKLIAIVIFESKSLVFFPQLVLTPHEKTEEECVSVFIILKCAHCVLANNSLPLSLDSSIATNPLLRILRNDYFFDEASVDLIPDHIFSTSARNFAGNQLSEDCRSDLRFQLSSSTEIGFLANIRLILSPATLVQDMGEIDTKSIESVQVALSLFGEKNDQKKYRSTGSDEFEKERVLDLILKDVANYKVQLEVKESSYMQALLKLELCQKTVLEQSAQLKNSEAQREKYIEECREARTRIDRLESVIKEISDQLLETGKARERLLHAENELKATQDKLLNMKAELAAAEESKLAALTQAELMETFAHVEKEKTDELLKHISELNEAILLSKLAAIEAEKEKSAILSEKEAEIQMATAAAIEAQEQLEEMREKMDTMDDLENQLLAKSLFVDSLQLELKQVQESHNLSTKAASDAINDLNQLKSELELMGRANSEQAIYVESMETELKQLHRELKNMQEEVGISNRGVEMLTSEIQKARKEMNEIRGRESEAQIEIANLKSELHKGRSKIAAAEAAEARAMSVKSGLYLAVTQLAVEAEEAKKETRMLKQEAKKAEEIGNSALVKSPQSANCSRNLELTQTEKFKTEVEESRSDSDAQITISMKEYESLIRKAEQADQVAEVSPSSENELQLTTSGNRCEVHDMRKELEAAMAQIEEITNVAEQAVSRAELAESAKTVIEDQLRQWRDQKQKRRAALSALREESGPKISNPSKNAQSPTTYQPLGKVLNMEF</sequence>
<dbReference type="PANTHER" id="PTHR32054">
    <property type="entry name" value="HEAVY CHAIN, PUTATIVE, EXPRESSED-RELATED-RELATED"/>
    <property type="match status" value="1"/>
</dbReference>
<gene>
    <name evidence="5" type="ORF">HHK36_030094</name>
</gene>
<protein>
    <submittedName>
        <fullName evidence="5">Uncharacterized protein</fullName>
    </submittedName>
</protein>
<dbReference type="EMBL" id="JABCRI010000023">
    <property type="protein sequence ID" value="KAF8378745.1"/>
    <property type="molecule type" value="Genomic_DNA"/>
</dbReference>
<evidence type="ECO:0000313" key="5">
    <source>
        <dbReference type="EMBL" id="KAF8378745.1"/>
    </source>
</evidence>
<proteinExistence type="inferred from homology"/>
<evidence type="ECO:0000256" key="3">
    <source>
        <dbReference type="SAM" id="Coils"/>
    </source>
</evidence>